<feature type="coiled-coil region" evidence="1">
    <location>
        <begin position="16"/>
        <end position="50"/>
    </location>
</feature>
<dbReference type="EMBL" id="FNAC01000034">
    <property type="protein sequence ID" value="SDD51577.1"/>
    <property type="molecule type" value="Genomic_DNA"/>
</dbReference>
<evidence type="ECO:0000256" key="1">
    <source>
        <dbReference type="SAM" id="Coils"/>
    </source>
</evidence>
<reference evidence="3" key="1">
    <citation type="submission" date="2016-10" db="EMBL/GenBank/DDBJ databases">
        <authorList>
            <person name="Varghese N."/>
            <person name="Submissions S."/>
        </authorList>
    </citation>
    <scope>NUCLEOTIDE SEQUENCE [LARGE SCALE GENOMIC DNA]</scope>
    <source>
        <strain evidence="3">DSM 23095</strain>
    </source>
</reference>
<dbReference type="AlphaFoldDB" id="A0A1G6VEZ5"/>
<evidence type="ECO:0000313" key="2">
    <source>
        <dbReference type="EMBL" id="SDD51577.1"/>
    </source>
</evidence>
<gene>
    <name evidence="2" type="ORF">SAMN04488104_103444</name>
</gene>
<dbReference type="STRING" id="686796.SAMN04488104_103444"/>
<protein>
    <submittedName>
        <fullName evidence="2">Uncharacterized protein</fullName>
    </submittedName>
</protein>
<organism evidence="2 3">
    <name type="scientific">Algoriphagus faecimaris</name>
    <dbReference type="NCBI Taxonomy" id="686796"/>
    <lineage>
        <taxon>Bacteria</taxon>
        <taxon>Pseudomonadati</taxon>
        <taxon>Bacteroidota</taxon>
        <taxon>Cytophagia</taxon>
        <taxon>Cytophagales</taxon>
        <taxon>Cyclobacteriaceae</taxon>
        <taxon>Algoriphagus</taxon>
    </lineage>
</organism>
<evidence type="ECO:0000313" key="3">
    <source>
        <dbReference type="Proteomes" id="UP000199060"/>
    </source>
</evidence>
<dbReference type="Proteomes" id="UP000199060">
    <property type="component" value="Unassembled WGS sequence"/>
</dbReference>
<keyword evidence="1" id="KW-0175">Coiled coil</keyword>
<proteinExistence type="predicted"/>
<dbReference type="OrthoDB" id="883158at2"/>
<keyword evidence="3" id="KW-1185">Reference proteome</keyword>
<accession>A0A1G6VEZ5</accession>
<name>A0A1G6VEZ5_9BACT</name>
<dbReference type="RefSeq" id="WP_087940510.1">
    <property type="nucleotide sequence ID" value="NZ_FNAC01000034.1"/>
</dbReference>
<sequence>MNWDKLDKELTEIVEKRNLLAAMDYSDEQYDDLEEEIHDLEDDFNEDYEDVLEKQLEKIYGVLKSDTDILLPTAYIANKYKPLLPDANGIVSYEVGGQEGVPIESDQFDRQDVRIVLVPNPARFVMLINGRQLKDLWRSR</sequence>